<feature type="signal peptide" evidence="2">
    <location>
        <begin position="1"/>
        <end position="21"/>
    </location>
</feature>
<evidence type="ECO:0000313" key="4">
    <source>
        <dbReference type="Proteomes" id="UP000243459"/>
    </source>
</evidence>
<evidence type="ECO:0000256" key="2">
    <source>
        <dbReference type="SAM" id="SignalP"/>
    </source>
</evidence>
<dbReference type="AlphaFoldDB" id="A0A5P1EDK7"/>
<feature type="compositionally biased region" description="Acidic residues" evidence="1">
    <location>
        <begin position="36"/>
        <end position="71"/>
    </location>
</feature>
<dbReference type="Gramene" id="ONK63975">
    <property type="protein sequence ID" value="ONK63975"/>
    <property type="gene ID" value="A4U43_C07F20830"/>
</dbReference>
<evidence type="ECO:0000256" key="1">
    <source>
        <dbReference type="SAM" id="MobiDB-lite"/>
    </source>
</evidence>
<protein>
    <submittedName>
        <fullName evidence="3">Uncharacterized protein</fullName>
    </submittedName>
</protein>
<gene>
    <name evidence="3" type="ORF">A4U43_C07F20830</name>
</gene>
<dbReference type="Proteomes" id="UP000243459">
    <property type="component" value="Chromosome 7"/>
</dbReference>
<proteinExistence type="predicted"/>
<feature type="chain" id="PRO_5024414654" evidence="2">
    <location>
        <begin position="22"/>
        <end position="94"/>
    </location>
</feature>
<sequence>MCSASFLKIWQVLCASVPASARDPDEESGGSMGSDSSEEEEEEGESADESSSSDDHDDDSEIDDEMVEDYLEGIGGSSEILKSGWLAKKKNLEE</sequence>
<keyword evidence="4" id="KW-1185">Reference proteome</keyword>
<evidence type="ECO:0000313" key="3">
    <source>
        <dbReference type="EMBL" id="ONK63975.1"/>
    </source>
</evidence>
<name>A0A5P1EDK7_ASPOF</name>
<feature type="region of interest" description="Disordered" evidence="1">
    <location>
        <begin position="19"/>
        <end position="75"/>
    </location>
</feature>
<dbReference type="EMBL" id="CM007387">
    <property type="protein sequence ID" value="ONK63975.1"/>
    <property type="molecule type" value="Genomic_DNA"/>
</dbReference>
<organism evidence="3 4">
    <name type="scientific">Asparagus officinalis</name>
    <name type="common">Garden asparagus</name>
    <dbReference type="NCBI Taxonomy" id="4686"/>
    <lineage>
        <taxon>Eukaryota</taxon>
        <taxon>Viridiplantae</taxon>
        <taxon>Streptophyta</taxon>
        <taxon>Embryophyta</taxon>
        <taxon>Tracheophyta</taxon>
        <taxon>Spermatophyta</taxon>
        <taxon>Magnoliopsida</taxon>
        <taxon>Liliopsida</taxon>
        <taxon>Asparagales</taxon>
        <taxon>Asparagaceae</taxon>
        <taxon>Asparagoideae</taxon>
        <taxon>Asparagus</taxon>
    </lineage>
</organism>
<keyword evidence="2" id="KW-0732">Signal</keyword>
<accession>A0A5P1EDK7</accession>
<reference evidence="4" key="1">
    <citation type="journal article" date="2017" name="Nat. Commun.">
        <title>The asparagus genome sheds light on the origin and evolution of a young Y chromosome.</title>
        <authorList>
            <person name="Harkess A."/>
            <person name="Zhou J."/>
            <person name="Xu C."/>
            <person name="Bowers J.E."/>
            <person name="Van der Hulst R."/>
            <person name="Ayyampalayam S."/>
            <person name="Mercati F."/>
            <person name="Riccardi P."/>
            <person name="McKain M.R."/>
            <person name="Kakrana A."/>
            <person name="Tang H."/>
            <person name="Ray J."/>
            <person name="Groenendijk J."/>
            <person name="Arikit S."/>
            <person name="Mathioni S.M."/>
            <person name="Nakano M."/>
            <person name="Shan H."/>
            <person name="Telgmann-Rauber A."/>
            <person name="Kanno A."/>
            <person name="Yue Z."/>
            <person name="Chen H."/>
            <person name="Li W."/>
            <person name="Chen Y."/>
            <person name="Xu X."/>
            <person name="Zhang Y."/>
            <person name="Luo S."/>
            <person name="Chen H."/>
            <person name="Gao J."/>
            <person name="Mao Z."/>
            <person name="Pires J.C."/>
            <person name="Luo M."/>
            <person name="Kudrna D."/>
            <person name="Wing R.A."/>
            <person name="Meyers B.C."/>
            <person name="Yi K."/>
            <person name="Kong H."/>
            <person name="Lavrijsen P."/>
            <person name="Sunseri F."/>
            <person name="Falavigna A."/>
            <person name="Ye Y."/>
            <person name="Leebens-Mack J.H."/>
            <person name="Chen G."/>
        </authorList>
    </citation>
    <scope>NUCLEOTIDE SEQUENCE [LARGE SCALE GENOMIC DNA]</scope>
    <source>
        <strain evidence="4">cv. DH0086</strain>
    </source>
</reference>